<dbReference type="InterPro" id="IPR050158">
    <property type="entry name" value="Ubiquitin_ubiquitin-like"/>
</dbReference>
<dbReference type="PANTHER" id="PTHR10666">
    <property type="entry name" value="UBIQUITIN"/>
    <property type="match status" value="1"/>
</dbReference>
<evidence type="ECO:0000313" key="4">
    <source>
        <dbReference type="Proteomes" id="UP000250140"/>
    </source>
</evidence>
<dbReference type="Proteomes" id="UP000250140">
    <property type="component" value="Unassembled WGS sequence"/>
</dbReference>
<dbReference type="EMBL" id="KV748850">
    <property type="protein sequence ID" value="OCL12631.1"/>
    <property type="molecule type" value="Genomic_DNA"/>
</dbReference>
<dbReference type="PRINTS" id="PR00348">
    <property type="entry name" value="UBIQUITIN"/>
</dbReference>
<feature type="domain" description="Ubiquitin-like" evidence="2">
    <location>
        <begin position="763"/>
        <end position="839"/>
    </location>
</feature>
<dbReference type="SUPFAM" id="SSF54236">
    <property type="entry name" value="Ubiquitin-like"/>
    <property type="match status" value="1"/>
</dbReference>
<dbReference type="InterPro" id="IPR000626">
    <property type="entry name" value="Ubiquitin-like_dom"/>
</dbReference>
<reference evidence="3 4" key="1">
    <citation type="journal article" date="2016" name="Nat. Commun.">
        <title>Ectomycorrhizal ecology is imprinted in the genome of the dominant symbiotic fungus Cenococcum geophilum.</title>
        <authorList>
            <consortium name="DOE Joint Genome Institute"/>
            <person name="Peter M."/>
            <person name="Kohler A."/>
            <person name="Ohm R.A."/>
            <person name="Kuo A."/>
            <person name="Krutzmann J."/>
            <person name="Morin E."/>
            <person name="Arend M."/>
            <person name="Barry K.W."/>
            <person name="Binder M."/>
            <person name="Choi C."/>
            <person name="Clum A."/>
            <person name="Copeland A."/>
            <person name="Grisel N."/>
            <person name="Haridas S."/>
            <person name="Kipfer T."/>
            <person name="LaButti K."/>
            <person name="Lindquist E."/>
            <person name="Lipzen A."/>
            <person name="Maire R."/>
            <person name="Meier B."/>
            <person name="Mihaltcheva S."/>
            <person name="Molinier V."/>
            <person name="Murat C."/>
            <person name="Poggeler S."/>
            <person name="Quandt C.A."/>
            <person name="Sperisen C."/>
            <person name="Tritt A."/>
            <person name="Tisserant E."/>
            <person name="Crous P.W."/>
            <person name="Henrissat B."/>
            <person name="Nehls U."/>
            <person name="Egli S."/>
            <person name="Spatafora J.W."/>
            <person name="Grigoriev I.V."/>
            <person name="Martin F.M."/>
        </authorList>
    </citation>
    <scope>NUCLEOTIDE SEQUENCE [LARGE SCALE GENOMIC DNA]</scope>
    <source>
        <strain evidence="3 4">CBS 207.34</strain>
    </source>
</reference>
<dbReference type="InterPro" id="IPR019956">
    <property type="entry name" value="Ubiquitin_dom"/>
</dbReference>
<dbReference type="InterPro" id="IPR029071">
    <property type="entry name" value="Ubiquitin-like_domsf"/>
</dbReference>
<dbReference type="PROSITE" id="PS00299">
    <property type="entry name" value="UBIQUITIN_1"/>
    <property type="match status" value="1"/>
</dbReference>
<name>A0A8E2F8Q2_9PEZI</name>
<evidence type="ECO:0000256" key="1">
    <source>
        <dbReference type="SAM" id="MobiDB-lite"/>
    </source>
</evidence>
<protein>
    <recommendedName>
        <fullName evidence="2">Ubiquitin-like domain-containing protein</fullName>
    </recommendedName>
</protein>
<dbReference type="InterPro" id="IPR019954">
    <property type="entry name" value="Ubiquitin_CS"/>
</dbReference>
<dbReference type="SMART" id="SM00213">
    <property type="entry name" value="UBQ"/>
    <property type="match status" value="1"/>
</dbReference>
<keyword evidence="4" id="KW-1185">Reference proteome</keyword>
<dbReference type="Pfam" id="PF00240">
    <property type="entry name" value="ubiquitin"/>
    <property type="match status" value="1"/>
</dbReference>
<sequence>MGTPRRGSDLVPWALLLSNPINIASLDQGIRKDLLRNIDKDSVTLMDISRRFVHRVTPLKAISFTEQQIEKPLITPVVPEISAVLGLPNEMIIPLNAHHRGMCRFPSSESQNYILVEAAIKEIILGKPTMKRRLSGLREKLSPTTYRAETISRILDIPSDTLVAEAELGQRLAQEQPDIKYSASRCTFYVHGHEIKHAWMDVFTTQVQVTTGRPCYDKSKGVKINEQQSIASFFSKAFPSPIEAKLNPNTPYDESTPFSNAASKSISISKGDNTYLHIPGDGKNYELPPNLGTFPLFNIQPFGYKLSPSITAQGGLFLPMYQMEAMWINFECIDGQKFVIRPFAGGVNGTTGEGTTGDIASLIRRMNRLAPTQDYIIIPEQMWLDGISTSPGIVKQFVAAEMAPPRREKSESMGSKPKPRNRRGWETSPFQSAQYYEEEKTTQTRASIEWQVTGRDSVGGIQLRIIPMFAIEGMFAGSTKDVSRGSLESSGLISYDDSLIPQAHVFDVLNTPRDEGLRNGDIFHIKTMAPQLKERPNNIRDPLDEAPPSLTSQNIVKIQIQYADVEKCDFRVDLPGHPTRLTFSLSFEFENEFDAVVAVVRNQLGNLDDLFCMCVCTKTTPNALIPVKSWPGFQNIYHYVRDILKLEKRHRGRLYPYEWKFVWALSKNNSGQLCSIQGLTHGKQRQNGESSFLIALGWHSTVRELRREIEKATSLSTVQHTIEMRGRKAFITDAEQVFDSNIAREESRIIEFLLSRISDGGPIKVFLSTLTGKKVALEVDLLDTINNVKNKVQDKDGIPLDQQRLVFHGRQMGDGGRSLLDYNIKDGSMIHLVRCFPGGMQVFVKSSTRRTIAIDVKPSDTTEISSVKYKIEKEYP</sequence>
<dbReference type="OrthoDB" id="3944013at2759"/>
<evidence type="ECO:0000313" key="3">
    <source>
        <dbReference type="EMBL" id="OCL12631.1"/>
    </source>
</evidence>
<proteinExistence type="predicted"/>
<dbReference type="PROSITE" id="PS50053">
    <property type="entry name" value="UBIQUITIN_2"/>
    <property type="match status" value="1"/>
</dbReference>
<feature type="region of interest" description="Disordered" evidence="1">
    <location>
        <begin position="404"/>
        <end position="438"/>
    </location>
</feature>
<dbReference type="Gene3D" id="3.10.20.90">
    <property type="entry name" value="Phosphatidylinositol 3-kinase Catalytic Subunit, Chain A, domain 1"/>
    <property type="match status" value="2"/>
</dbReference>
<evidence type="ECO:0000259" key="2">
    <source>
        <dbReference type="PROSITE" id="PS50053"/>
    </source>
</evidence>
<accession>A0A8E2F8Q2</accession>
<dbReference type="AlphaFoldDB" id="A0A8E2F8Q2"/>
<organism evidence="3 4">
    <name type="scientific">Glonium stellatum</name>
    <dbReference type="NCBI Taxonomy" id="574774"/>
    <lineage>
        <taxon>Eukaryota</taxon>
        <taxon>Fungi</taxon>
        <taxon>Dikarya</taxon>
        <taxon>Ascomycota</taxon>
        <taxon>Pezizomycotina</taxon>
        <taxon>Dothideomycetes</taxon>
        <taxon>Pleosporomycetidae</taxon>
        <taxon>Gloniales</taxon>
        <taxon>Gloniaceae</taxon>
        <taxon>Glonium</taxon>
    </lineage>
</organism>
<gene>
    <name evidence="3" type="ORF">AOQ84DRAFT_372916</name>
</gene>